<dbReference type="GO" id="GO:0000160">
    <property type="term" value="P:phosphorelay signal transduction system"/>
    <property type="evidence" value="ECO:0007669"/>
    <property type="project" value="InterPro"/>
</dbReference>
<reference evidence="4 5" key="1">
    <citation type="submission" date="2019-03" db="EMBL/GenBank/DDBJ databases">
        <title>Genomic Encyclopedia of Type Strains, Phase IV (KMG-IV): sequencing the most valuable type-strain genomes for metagenomic binning, comparative biology and taxonomic classification.</title>
        <authorList>
            <person name="Goeker M."/>
        </authorList>
    </citation>
    <scope>NUCLEOTIDE SEQUENCE [LARGE SCALE GENOMIC DNA]</scope>
    <source>
        <strain evidence="4 5">DSM 25082</strain>
    </source>
</reference>
<dbReference type="Gene3D" id="3.40.50.2300">
    <property type="match status" value="1"/>
</dbReference>
<evidence type="ECO:0000259" key="3">
    <source>
        <dbReference type="PROSITE" id="PS50110"/>
    </source>
</evidence>
<organism evidence="4 5">
    <name type="scientific">Roseateles asaccharophilus</name>
    <dbReference type="NCBI Taxonomy" id="582607"/>
    <lineage>
        <taxon>Bacteria</taxon>
        <taxon>Pseudomonadati</taxon>
        <taxon>Pseudomonadota</taxon>
        <taxon>Betaproteobacteria</taxon>
        <taxon>Burkholderiales</taxon>
        <taxon>Sphaerotilaceae</taxon>
        <taxon>Roseateles</taxon>
    </lineage>
</organism>
<dbReference type="PROSITE" id="PS50110">
    <property type="entry name" value="RESPONSE_REGULATORY"/>
    <property type="match status" value="1"/>
</dbReference>
<dbReference type="PANTHER" id="PTHR43214">
    <property type="entry name" value="TWO-COMPONENT RESPONSE REGULATOR"/>
    <property type="match status" value="1"/>
</dbReference>
<sequence>MRWTCVGASDRLYEALPRIAELAPDVLACDLRLADGHVLALLQRLSTRPRPRLLLLSSLVDDPLLFEALAAGAQGYWVDAGASAGLVEALTACQGGQAPMSPALARQTLETLGLPRSELLLAHNVAASQDLAPAVPGDIKGLARCEQHLLTLVAQGLLIEEIAQRWQLQVSEIARRLADIYTLLQRRLALRRPQAAGGAVSMKL</sequence>
<dbReference type="AlphaFoldDB" id="A0A4R6NCF5"/>
<comment type="caution">
    <text evidence="4">The sequence shown here is derived from an EMBL/GenBank/DDBJ whole genome shotgun (WGS) entry which is preliminary data.</text>
</comment>
<protein>
    <submittedName>
        <fullName evidence="4">DNA-binding NarL/FixJ family response regulator</fullName>
    </submittedName>
</protein>
<dbReference type="InterPro" id="IPR039420">
    <property type="entry name" value="WalR-like"/>
</dbReference>
<gene>
    <name evidence="4" type="ORF">DFR39_101826</name>
</gene>
<evidence type="ECO:0000256" key="2">
    <source>
        <dbReference type="PROSITE-ProRule" id="PRU00169"/>
    </source>
</evidence>
<feature type="domain" description="Response regulatory" evidence="3">
    <location>
        <begin position="1"/>
        <end position="94"/>
    </location>
</feature>
<accession>A0A4R6NCF5</accession>
<keyword evidence="1 4" id="KW-0238">DNA-binding</keyword>
<dbReference type="EMBL" id="SNXE01000001">
    <property type="protein sequence ID" value="TDP13351.1"/>
    <property type="molecule type" value="Genomic_DNA"/>
</dbReference>
<feature type="modified residue" description="4-aspartylphosphate" evidence="2">
    <location>
        <position position="30"/>
    </location>
</feature>
<dbReference type="SUPFAM" id="SSF52172">
    <property type="entry name" value="CheY-like"/>
    <property type="match status" value="1"/>
</dbReference>
<dbReference type="InterPro" id="IPR001789">
    <property type="entry name" value="Sig_transdc_resp-reg_receiver"/>
</dbReference>
<evidence type="ECO:0000313" key="5">
    <source>
        <dbReference type="Proteomes" id="UP000295357"/>
    </source>
</evidence>
<dbReference type="Proteomes" id="UP000295357">
    <property type="component" value="Unassembled WGS sequence"/>
</dbReference>
<evidence type="ECO:0000256" key="1">
    <source>
        <dbReference type="ARBA" id="ARBA00023125"/>
    </source>
</evidence>
<evidence type="ECO:0000313" key="4">
    <source>
        <dbReference type="EMBL" id="TDP13351.1"/>
    </source>
</evidence>
<dbReference type="InterPro" id="IPR011006">
    <property type="entry name" value="CheY-like_superfamily"/>
</dbReference>
<keyword evidence="2" id="KW-0597">Phosphoprotein</keyword>
<proteinExistence type="predicted"/>
<dbReference type="PANTHER" id="PTHR43214:SF43">
    <property type="entry name" value="TWO-COMPONENT RESPONSE REGULATOR"/>
    <property type="match status" value="1"/>
</dbReference>
<name>A0A4R6NCF5_9BURK</name>
<keyword evidence="5" id="KW-1185">Reference proteome</keyword>
<dbReference type="GO" id="GO:0003677">
    <property type="term" value="F:DNA binding"/>
    <property type="evidence" value="ECO:0007669"/>
    <property type="project" value="UniProtKB-KW"/>
</dbReference>